<evidence type="ECO:0000256" key="1">
    <source>
        <dbReference type="ARBA" id="ARBA00007473"/>
    </source>
</evidence>
<feature type="compositionally biased region" description="Basic and acidic residues" evidence="2">
    <location>
        <begin position="31"/>
        <end position="52"/>
    </location>
</feature>
<dbReference type="InterPro" id="IPR024626">
    <property type="entry name" value="Kri1-like_C"/>
</dbReference>
<name>A0ABR1QCS2_9PEZI</name>
<feature type="region of interest" description="Disordered" evidence="2">
    <location>
        <begin position="391"/>
        <end position="498"/>
    </location>
</feature>
<feature type="compositionally biased region" description="Basic residues" evidence="2">
    <location>
        <begin position="625"/>
        <end position="635"/>
    </location>
</feature>
<evidence type="ECO:0000313" key="4">
    <source>
        <dbReference type="EMBL" id="KAK7951778.1"/>
    </source>
</evidence>
<dbReference type="Pfam" id="PF05178">
    <property type="entry name" value="Kri1"/>
    <property type="match status" value="1"/>
</dbReference>
<feature type="compositionally biased region" description="Acidic residues" evidence="2">
    <location>
        <begin position="429"/>
        <end position="463"/>
    </location>
</feature>
<dbReference type="PANTHER" id="PTHR14490">
    <property type="entry name" value="ZINC FINGER, ZZ TYPE"/>
    <property type="match status" value="1"/>
</dbReference>
<feature type="region of interest" description="Disordered" evidence="2">
    <location>
        <begin position="176"/>
        <end position="221"/>
    </location>
</feature>
<dbReference type="GeneID" id="92076790"/>
<feature type="region of interest" description="Disordered" evidence="2">
    <location>
        <begin position="561"/>
        <end position="647"/>
    </location>
</feature>
<dbReference type="EMBL" id="JAQQWE010000005">
    <property type="protein sequence ID" value="KAK7951778.1"/>
    <property type="molecule type" value="Genomic_DNA"/>
</dbReference>
<feature type="region of interest" description="Disordered" evidence="2">
    <location>
        <begin position="1"/>
        <end position="89"/>
    </location>
</feature>
<feature type="compositionally biased region" description="Basic and acidic residues" evidence="2">
    <location>
        <begin position="416"/>
        <end position="428"/>
    </location>
</feature>
<feature type="compositionally biased region" description="Basic and acidic residues" evidence="2">
    <location>
        <begin position="476"/>
        <end position="498"/>
    </location>
</feature>
<feature type="domain" description="Kri1-like C-terminal" evidence="3">
    <location>
        <begin position="493"/>
        <end position="585"/>
    </location>
</feature>
<dbReference type="InterPro" id="IPR018034">
    <property type="entry name" value="Kri1"/>
</dbReference>
<proteinExistence type="inferred from homology"/>
<reference evidence="4 5" key="1">
    <citation type="submission" date="2023-01" db="EMBL/GenBank/DDBJ databases">
        <title>Analysis of 21 Apiospora genomes using comparative genomics revels a genus with tremendous synthesis potential of carbohydrate active enzymes and secondary metabolites.</title>
        <authorList>
            <person name="Sorensen T."/>
        </authorList>
    </citation>
    <scope>NUCLEOTIDE SEQUENCE [LARGE SCALE GENOMIC DNA]</scope>
    <source>
        <strain evidence="4 5">CBS 24483</strain>
    </source>
</reference>
<evidence type="ECO:0000256" key="2">
    <source>
        <dbReference type="SAM" id="MobiDB-lite"/>
    </source>
</evidence>
<feature type="compositionally biased region" description="Basic and acidic residues" evidence="2">
    <location>
        <begin position="195"/>
        <end position="209"/>
    </location>
</feature>
<comment type="caution">
    <text evidence="4">The sequence shown here is derived from an EMBL/GenBank/DDBJ whole genome shotgun (WGS) entry which is preliminary data.</text>
</comment>
<feature type="compositionally biased region" description="Basic and acidic residues" evidence="2">
    <location>
        <begin position="581"/>
        <end position="594"/>
    </location>
</feature>
<accession>A0ABR1QCS2</accession>
<sequence length="647" mass="73687">MATPHPSRKQLFDESDDESDGGAKLQVNKEYAARFEHNKKREERQRLEEKFKAKQTNGGAINDGQDDESDSSSSEDEDEDGFLATEDLDAQISATLQAIRNKDPRIYDGKSTFYKPIEETPEEAAAVASTKEKPVTLKDYHRQRILAGDVGADEEEEEAAPKTYVQEQADLKKSIRDEIQAQLHGSDEDDEEDADFLKAKPGEAERVKAEVNQNGIHHSRAAKVKPMTIDVEEADKNPELYLSNFMAARAWMQPGNNLQAFDSDDEEDEGKADEWEVAYNLRFEDPNKSNEVLRSYARDVAAAKSVRREEKTARQRQRDLEREKKEAEKRERREEKARLRKLKVEEAEKRLKQIKKAAGLSGKTLREEDWVKFLDDAWDNDKWEEEMQRTFGDQYYAEGEGADGEEGDSKKKIKKPKWDDDIDIKDLVPDFEEEELPKIDLDEDEGEAVDQDAMADEGDDNEDGPASKRRKTTKDRKKEKLASQKEARQERAKLEALVDSKMDVDHEVLAGPSKSQADMPKFSYRQTWAETYGLTARDILMADDAALNEFVGLKKLAHFRPDDKKAKDKKRLGKKARLRQWRRETFGAEAEHDGPAFSLGDGPQDGEGAKEASQPTDNVVEGGSKKRKRSKKKKGNYCGRCRSIRDG</sequence>
<comment type="similarity">
    <text evidence="1">Belongs to the KRI1 family.</text>
</comment>
<feature type="compositionally biased region" description="Basic residues" evidence="2">
    <location>
        <begin position="567"/>
        <end position="580"/>
    </location>
</feature>
<feature type="compositionally biased region" description="Basic and acidic residues" evidence="2">
    <location>
        <begin position="306"/>
        <end position="338"/>
    </location>
</feature>
<dbReference type="Proteomes" id="UP001391051">
    <property type="component" value="Unassembled WGS sequence"/>
</dbReference>
<dbReference type="RefSeq" id="XP_066699840.1">
    <property type="nucleotide sequence ID" value="XM_066843728.1"/>
</dbReference>
<gene>
    <name evidence="4" type="ORF">PG986_007506</name>
</gene>
<evidence type="ECO:0000259" key="3">
    <source>
        <dbReference type="Pfam" id="PF12936"/>
    </source>
</evidence>
<keyword evidence="5" id="KW-1185">Reference proteome</keyword>
<feature type="compositionally biased region" description="Acidic residues" evidence="2">
    <location>
        <begin position="64"/>
        <end position="89"/>
    </location>
</feature>
<protein>
    <recommendedName>
        <fullName evidence="3">Kri1-like C-terminal domain-containing protein</fullName>
    </recommendedName>
</protein>
<organism evidence="4 5">
    <name type="scientific">Apiospora aurea</name>
    <dbReference type="NCBI Taxonomy" id="335848"/>
    <lineage>
        <taxon>Eukaryota</taxon>
        <taxon>Fungi</taxon>
        <taxon>Dikarya</taxon>
        <taxon>Ascomycota</taxon>
        <taxon>Pezizomycotina</taxon>
        <taxon>Sordariomycetes</taxon>
        <taxon>Xylariomycetidae</taxon>
        <taxon>Amphisphaeriales</taxon>
        <taxon>Apiosporaceae</taxon>
        <taxon>Apiospora</taxon>
    </lineage>
</organism>
<evidence type="ECO:0000313" key="5">
    <source>
        <dbReference type="Proteomes" id="UP001391051"/>
    </source>
</evidence>
<dbReference type="Pfam" id="PF12936">
    <property type="entry name" value="Kri1_C"/>
    <property type="match status" value="1"/>
</dbReference>
<feature type="region of interest" description="Disordered" evidence="2">
    <location>
        <begin position="301"/>
        <end position="338"/>
    </location>
</feature>
<dbReference type="PANTHER" id="PTHR14490:SF5">
    <property type="entry name" value="PROTEIN KRI1 HOMOLOG"/>
    <property type="match status" value="1"/>
</dbReference>